<dbReference type="InterPro" id="IPR016161">
    <property type="entry name" value="Ald_DH/histidinol_DH"/>
</dbReference>
<evidence type="ECO:0000313" key="9">
    <source>
        <dbReference type="Proteomes" id="UP000293902"/>
    </source>
</evidence>
<dbReference type="PROSITE" id="PS00070">
    <property type="entry name" value="ALDEHYDE_DEHYDR_CYS"/>
    <property type="match status" value="1"/>
</dbReference>
<evidence type="ECO:0000256" key="3">
    <source>
        <dbReference type="PROSITE-ProRule" id="PRU10007"/>
    </source>
</evidence>
<dbReference type="PROSITE" id="PS00687">
    <property type="entry name" value="ALDEHYDE_DEHYDR_GLU"/>
    <property type="match status" value="1"/>
</dbReference>
<dbReference type="AlphaFoldDB" id="A0A328FA28"/>
<dbReference type="InterPro" id="IPR044086">
    <property type="entry name" value="LUC3-like"/>
</dbReference>
<sequence length="474" mass="50506">MAEYALVINGEKVVSKETFDVINPATGEVFAACPKASVDQLDQAVAAAGKALPAWSALADEKRVEYLQQIAGVIEKNMAELSQLITLEQGKTQSGPGANFEVGGCMAWTQVTASLKLEDELIDDNPEDTIELTRKPVGVVGSITPWNWPLLIAVWHIMPALRVGCTVVIKPASYTPLSTLRLVELINDILPAGVLNVVAGSSEIGNVMSAHKGIDKIVFTGSVEVGQTIMQRAAGNLKTLTLELGGNDAGIVLPGTDIEPLLEPLFWGCFINAGQTCACLKRLFVHEDDYEEVCQKFADYVSKIPVGDGMDEANLIGPLANAAQFDIIRKYVDDARQKGARVLCGGEPMPGNGYFYPLTLVADVTDDMDLVKEEQFGTALPIIKYTTIDEAVERANAVDVGLGGSAWGNDVQQAKAVAQRLEAGTVWINAHGKLHPMAPFGGVKLSGIGTEFGLEGLKAYTTIQVVSVAKPAQG</sequence>
<dbReference type="PANTHER" id="PTHR11699">
    <property type="entry name" value="ALDEHYDE DEHYDROGENASE-RELATED"/>
    <property type="match status" value="1"/>
</dbReference>
<gene>
    <name evidence="7" type="ORF">DO021_14940</name>
    <name evidence="6" type="ORF">EYB58_04585</name>
</gene>
<evidence type="ECO:0000259" key="5">
    <source>
        <dbReference type="Pfam" id="PF00171"/>
    </source>
</evidence>
<evidence type="ECO:0000256" key="4">
    <source>
        <dbReference type="RuleBase" id="RU003345"/>
    </source>
</evidence>
<dbReference type="Pfam" id="PF00171">
    <property type="entry name" value="Aldedh"/>
    <property type="match status" value="1"/>
</dbReference>
<dbReference type="InterPro" id="IPR015590">
    <property type="entry name" value="Aldehyde_DH_dom"/>
</dbReference>
<evidence type="ECO:0000313" key="7">
    <source>
        <dbReference type="EMBL" id="RAM01229.1"/>
    </source>
</evidence>
<dbReference type="SUPFAM" id="SSF53720">
    <property type="entry name" value="ALDH-like"/>
    <property type="match status" value="1"/>
</dbReference>
<feature type="active site" evidence="3">
    <location>
        <position position="243"/>
    </location>
</feature>
<dbReference type="Gene3D" id="3.40.605.10">
    <property type="entry name" value="Aldehyde Dehydrogenase, Chain A, domain 1"/>
    <property type="match status" value="1"/>
</dbReference>
<dbReference type="FunFam" id="3.40.605.10:FF:000007">
    <property type="entry name" value="NAD/NADP-dependent betaine aldehyde dehydrogenase"/>
    <property type="match status" value="1"/>
</dbReference>
<evidence type="ECO:0000256" key="2">
    <source>
        <dbReference type="ARBA" id="ARBA00023002"/>
    </source>
</evidence>
<reference evidence="6 9" key="2">
    <citation type="submission" date="2019-02" db="EMBL/GenBank/DDBJ databases">
        <title>Complete genome sequence of Desulfobacter hydrogenophilus AcRS1.</title>
        <authorList>
            <person name="Marietou A."/>
            <person name="Lund M.B."/>
            <person name="Marshall I.P.G."/>
            <person name="Schreiber L."/>
            <person name="Jorgensen B."/>
        </authorList>
    </citation>
    <scope>NUCLEOTIDE SEQUENCE [LARGE SCALE GENOMIC DNA]</scope>
    <source>
        <strain evidence="6 9">AcRS1</strain>
    </source>
</reference>
<dbReference type="EMBL" id="CP036313">
    <property type="protein sequence ID" value="QBH15517.1"/>
    <property type="molecule type" value="Genomic_DNA"/>
</dbReference>
<keyword evidence="9" id="KW-1185">Reference proteome</keyword>
<dbReference type="GO" id="GO:0016620">
    <property type="term" value="F:oxidoreductase activity, acting on the aldehyde or oxo group of donors, NAD or NADP as acceptor"/>
    <property type="evidence" value="ECO:0007669"/>
    <property type="project" value="InterPro"/>
</dbReference>
<proteinExistence type="inferred from homology"/>
<protein>
    <submittedName>
        <fullName evidence="6 7">Aldehyde dehydrogenase</fullName>
    </submittedName>
</protein>
<evidence type="ECO:0000313" key="6">
    <source>
        <dbReference type="EMBL" id="QBH15517.1"/>
    </source>
</evidence>
<dbReference type="CDD" id="cd07106">
    <property type="entry name" value="ALDH_AldA-AAD23400"/>
    <property type="match status" value="1"/>
</dbReference>
<comment type="similarity">
    <text evidence="1 4">Belongs to the aldehyde dehydrogenase family.</text>
</comment>
<name>A0A328FA28_9BACT</name>
<reference evidence="7 8" key="1">
    <citation type="submission" date="2018-06" db="EMBL/GenBank/DDBJ databases">
        <title>Complete Genome Sequence of Desulfobacter hydrogenophilus (DSM3380).</title>
        <authorList>
            <person name="Marietou A."/>
            <person name="Schreiber L."/>
            <person name="Marshall I."/>
            <person name="Jorgensen B."/>
        </authorList>
    </citation>
    <scope>NUCLEOTIDE SEQUENCE [LARGE SCALE GENOMIC DNA]</scope>
    <source>
        <strain evidence="7 8">DSM 3380</strain>
    </source>
</reference>
<dbReference type="InterPro" id="IPR016162">
    <property type="entry name" value="Ald_DH_N"/>
</dbReference>
<feature type="domain" description="Aldehyde dehydrogenase" evidence="5">
    <location>
        <begin position="16"/>
        <end position="466"/>
    </location>
</feature>
<dbReference type="Proteomes" id="UP000248798">
    <property type="component" value="Unassembled WGS sequence"/>
</dbReference>
<evidence type="ECO:0000256" key="1">
    <source>
        <dbReference type="ARBA" id="ARBA00009986"/>
    </source>
</evidence>
<dbReference type="InterPro" id="IPR029510">
    <property type="entry name" value="Ald_DH_CS_GLU"/>
</dbReference>
<dbReference type="EMBL" id="QLNI01000030">
    <property type="protein sequence ID" value="RAM01229.1"/>
    <property type="molecule type" value="Genomic_DNA"/>
</dbReference>
<dbReference type="Proteomes" id="UP000293902">
    <property type="component" value="Chromosome"/>
</dbReference>
<dbReference type="Gene3D" id="3.40.309.10">
    <property type="entry name" value="Aldehyde Dehydrogenase, Chain A, domain 2"/>
    <property type="match status" value="1"/>
</dbReference>
<keyword evidence="2 4" id="KW-0560">Oxidoreductase</keyword>
<organism evidence="7 8">
    <name type="scientific">Desulfobacter hydrogenophilus</name>
    <dbReference type="NCBI Taxonomy" id="2291"/>
    <lineage>
        <taxon>Bacteria</taxon>
        <taxon>Pseudomonadati</taxon>
        <taxon>Thermodesulfobacteriota</taxon>
        <taxon>Desulfobacteria</taxon>
        <taxon>Desulfobacterales</taxon>
        <taxon>Desulfobacteraceae</taxon>
        <taxon>Desulfobacter</taxon>
    </lineage>
</organism>
<dbReference type="InterPro" id="IPR016160">
    <property type="entry name" value="Ald_DH_CS_CYS"/>
</dbReference>
<evidence type="ECO:0000313" key="8">
    <source>
        <dbReference type="Proteomes" id="UP000248798"/>
    </source>
</evidence>
<dbReference type="OrthoDB" id="9762436at2"/>
<dbReference type="InterPro" id="IPR016163">
    <property type="entry name" value="Ald_DH_C"/>
</dbReference>
<accession>A0A328FA28</accession>